<dbReference type="Proteomes" id="UP001063166">
    <property type="component" value="Unassembled WGS sequence"/>
</dbReference>
<feature type="region of interest" description="Disordered" evidence="1">
    <location>
        <begin position="98"/>
        <end position="124"/>
    </location>
</feature>
<organism evidence="2 3">
    <name type="scientific">Lyophyllum shimeji</name>
    <name type="common">Hon-shimeji</name>
    <name type="synonym">Tricholoma shimeji</name>
    <dbReference type="NCBI Taxonomy" id="47721"/>
    <lineage>
        <taxon>Eukaryota</taxon>
        <taxon>Fungi</taxon>
        <taxon>Dikarya</taxon>
        <taxon>Basidiomycota</taxon>
        <taxon>Agaricomycotina</taxon>
        <taxon>Agaricomycetes</taxon>
        <taxon>Agaricomycetidae</taxon>
        <taxon>Agaricales</taxon>
        <taxon>Tricholomatineae</taxon>
        <taxon>Lyophyllaceae</taxon>
        <taxon>Lyophyllum</taxon>
    </lineage>
</organism>
<feature type="region of interest" description="Disordered" evidence="1">
    <location>
        <begin position="334"/>
        <end position="593"/>
    </location>
</feature>
<dbReference type="OrthoDB" id="3270497at2759"/>
<feature type="compositionally biased region" description="Low complexity" evidence="1">
    <location>
        <begin position="418"/>
        <end position="443"/>
    </location>
</feature>
<feature type="region of interest" description="Disordered" evidence="1">
    <location>
        <begin position="1"/>
        <end position="36"/>
    </location>
</feature>
<keyword evidence="3" id="KW-1185">Reference proteome</keyword>
<evidence type="ECO:0000256" key="1">
    <source>
        <dbReference type="SAM" id="MobiDB-lite"/>
    </source>
</evidence>
<evidence type="ECO:0000313" key="3">
    <source>
        <dbReference type="Proteomes" id="UP001063166"/>
    </source>
</evidence>
<feature type="compositionally biased region" description="Polar residues" evidence="1">
    <location>
        <begin position="13"/>
        <end position="25"/>
    </location>
</feature>
<evidence type="ECO:0000313" key="2">
    <source>
        <dbReference type="EMBL" id="GLB36963.1"/>
    </source>
</evidence>
<protein>
    <submittedName>
        <fullName evidence="2">Uncharacterized protein</fullName>
    </submittedName>
</protein>
<accession>A0A9P3PK59</accession>
<feature type="region of interest" description="Disordered" evidence="1">
    <location>
        <begin position="632"/>
        <end position="663"/>
    </location>
</feature>
<name>A0A9P3PK59_LYOSH</name>
<feature type="compositionally biased region" description="Basic and acidic residues" evidence="1">
    <location>
        <begin position="98"/>
        <end position="113"/>
    </location>
</feature>
<proteinExistence type="predicted"/>
<feature type="compositionally biased region" description="Low complexity" evidence="1">
    <location>
        <begin position="651"/>
        <end position="663"/>
    </location>
</feature>
<dbReference type="EMBL" id="BRPK01000004">
    <property type="protein sequence ID" value="GLB36963.1"/>
    <property type="molecule type" value="Genomic_DNA"/>
</dbReference>
<reference evidence="2" key="1">
    <citation type="submission" date="2022-07" db="EMBL/GenBank/DDBJ databases">
        <title>The genome of Lyophyllum shimeji provides insight into the initial evolution of ectomycorrhizal fungal genome.</title>
        <authorList>
            <person name="Kobayashi Y."/>
            <person name="Shibata T."/>
            <person name="Hirakawa H."/>
            <person name="Shigenobu S."/>
            <person name="Nishiyama T."/>
            <person name="Yamada A."/>
            <person name="Hasebe M."/>
            <person name="Kawaguchi M."/>
        </authorList>
    </citation>
    <scope>NUCLEOTIDE SEQUENCE</scope>
    <source>
        <strain evidence="2">AT787</strain>
    </source>
</reference>
<gene>
    <name evidence="2" type="ORF">LshimejAT787_0400140</name>
</gene>
<feature type="compositionally biased region" description="Pro residues" evidence="1">
    <location>
        <begin position="504"/>
        <end position="516"/>
    </location>
</feature>
<feature type="compositionally biased region" description="Low complexity" evidence="1">
    <location>
        <begin position="337"/>
        <end position="347"/>
    </location>
</feature>
<feature type="compositionally biased region" description="Polar residues" evidence="1">
    <location>
        <begin position="358"/>
        <end position="379"/>
    </location>
</feature>
<feature type="compositionally biased region" description="Basic and acidic residues" evidence="1">
    <location>
        <begin position="554"/>
        <end position="564"/>
    </location>
</feature>
<dbReference type="AlphaFoldDB" id="A0A9P3PK59"/>
<feature type="compositionally biased region" description="Pro residues" evidence="1">
    <location>
        <begin position="448"/>
        <end position="467"/>
    </location>
</feature>
<sequence length="663" mass="71769">MAKDPLTDYPMDSTRNGRPGSSSKFPSHAGPSRTSVLSSVVPYLRRLDGDETPAHQKTPLLTLKLSSPSFLDSYVTDDVTEQPLYTISTVGTTTTIKRADPWDGDTKTAEIKWPKTPPAKGKGISDGVSIQMRGIRWQGSETLLRRGTILSGPRKFNIPNYSQNLKWRRVGNSYWCTTAAVKGPIAIFEPAIDSLLPQLTVFETLHDKYDARPLLVHHGVSLLLLDYLLVTALFLVTDVQEWMLVKKFEGQDIVIPIGNFEDLPGLSPPRSAPGNVSTTNLQWRKIMYGEPLFPKRASHSSVSSECTTPEAVTPISVSAQQMAKVIYGHPLYPTLRSSSPDPSTSGSEDGDDDLMFFSPSTALTASPTLTRAPSPSSESIFYRHSRGNAPDHTYLDPSFYTEDDVPPVPPLPRHFSISPQQPTTTRSRPSSSHSATSTSTSARRLPELPMPPVLPLIPRPRSTPPMRPMTAPTSPSQGHPDMHMAGAEGPGALAPQRPTVPVTVPVPDPAPPPTPRRPSRQLPRPPTATATAPRSESEGLGRARSHSQSHSIHSVHDHGGEKWRPHPHPHPHASYSQRTLPSPPTSSSRSRAVVPVPVPVAMADSGPVKDEDLRRWMEALAGPAAAAMAGQAYDMPPPAYNSINFGRRGEGAPAPGPAGEAET</sequence>
<comment type="caution">
    <text evidence="2">The sequence shown here is derived from an EMBL/GenBank/DDBJ whole genome shotgun (WGS) entry which is preliminary data.</text>
</comment>